<dbReference type="Pfam" id="PF14734">
    <property type="entry name" value="DUF4469"/>
    <property type="match status" value="1"/>
</dbReference>
<gene>
    <name evidence="3" type="ORF">H8S65_02335</name>
</gene>
<keyword evidence="4" id="KW-1185">Reference proteome</keyword>
<dbReference type="EMBL" id="JACOOJ010000002">
    <property type="protein sequence ID" value="MBC5631619.1"/>
    <property type="molecule type" value="Genomic_DNA"/>
</dbReference>
<organism evidence="3 4">
    <name type="scientific">Parabacteroides hominis</name>
    <dbReference type="NCBI Taxonomy" id="2763057"/>
    <lineage>
        <taxon>Bacteria</taxon>
        <taxon>Pseudomonadati</taxon>
        <taxon>Bacteroidota</taxon>
        <taxon>Bacteroidia</taxon>
        <taxon>Bacteroidales</taxon>
        <taxon>Tannerellaceae</taxon>
        <taxon>Parabacteroides</taxon>
    </lineage>
</organism>
<evidence type="ECO:0000313" key="4">
    <source>
        <dbReference type="Proteomes" id="UP000651475"/>
    </source>
</evidence>
<accession>A0ABR7DJL5</accession>
<dbReference type="RefSeq" id="WP_186928351.1">
    <property type="nucleotide sequence ID" value="NZ_JACOOJ010000002.1"/>
</dbReference>
<dbReference type="InterPro" id="IPR027824">
    <property type="entry name" value="DUF4469"/>
</dbReference>
<reference evidence="3 4" key="1">
    <citation type="submission" date="2020-08" db="EMBL/GenBank/DDBJ databases">
        <title>Genome public.</title>
        <authorList>
            <person name="Liu C."/>
            <person name="Sun Q."/>
        </authorList>
    </citation>
    <scope>NUCLEOTIDE SEQUENCE [LARGE SCALE GENOMIC DNA]</scope>
    <source>
        <strain evidence="3 4">NSJ-79</strain>
    </source>
</reference>
<evidence type="ECO:0000313" key="3">
    <source>
        <dbReference type="EMBL" id="MBC5631619.1"/>
    </source>
</evidence>
<dbReference type="Gene3D" id="2.70.50.70">
    <property type="match status" value="1"/>
</dbReference>
<evidence type="ECO:0000259" key="2">
    <source>
        <dbReference type="Pfam" id="PF14848"/>
    </source>
</evidence>
<sequence length="265" mass="28932">MDLTRTYEWEFDLEEYTMTKDVVEDYLAKVKTGKTCTEEEIIKDIIAERTDIRPETLRMGNQLMGDKIIEKLCEGHIVVTATAIFVPSIPGVFMGTSGRVDSEKNVCVVNVTPTDAIRKALLHVKPKYSGRVRSLGGARVGLIRDVATGKTDGTITSGGMLDVTGNKIRCLNADGSGIGVVRFLKADTREEAATVPLIGINDPSRLVFNAPTLEDGSYLFQVETCFSNTAVLLKQPRIIEYPITLYVGERPSSGGGGEEERPGEL</sequence>
<comment type="caution">
    <text evidence="3">The sequence shown here is derived from an EMBL/GenBank/DDBJ whole genome shotgun (WGS) entry which is preliminary data.</text>
</comment>
<dbReference type="Pfam" id="PF14848">
    <property type="entry name" value="HU-DNA_bdg"/>
    <property type="match status" value="1"/>
</dbReference>
<proteinExistence type="predicted"/>
<name>A0ABR7DJL5_9BACT</name>
<feature type="domain" description="DUF4469" evidence="1">
    <location>
        <begin position="143"/>
        <end position="238"/>
    </location>
</feature>
<protein>
    <submittedName>
        <fullName evidence="3">DUF4469 domain-containing protein</fullName>
    </submittedName>
</protein>
<dbReference type="Proteomes" id="UP000651475">
    <property type="component" value="Unassembled WGS sequence"/>
</dbReference>
<evidence type="ECO:0000259" key="1">
    <source>
        <dbReference type="Pfam" id="PF14734"/>
    </source>
</evidence>
<feature type="domain" description="Bvu-2165-like IHF-HU-like DNA-binding" evidence="2">
    <location>
        <begin position="11"/>
        <end position="125"/>
    </location>
</feature>
<dbReference type="InterPro" id="IPR049893">
    <property type="entry name" value="Bvu_2165-like_IHF-HU-DNA_bdg"/>
</dbReference>